<dbReference type="AlphaFoldDB" id="A0A1V3WF40"/>
<comment type="caution">
    <text evidence="1">The sequence shown here is derived from an EMBL/GenBank/DDBJ whole genome shotgun (WGS) entry which is preliminary data.</text>
</comment>
<dbReference type="Proteomes" id="UP000188532">
    <property type="component" value="Unassembled WGS sequence"/>
</dbReference>
<dbReference type="InterPro" id="IPR029033">
    <property type="entry name" value="His_PPase_superfam"/>
</dbReference>
<dbReference type="EMBL" id="MVBN01000011">
    <property type="protein sequence ID" value="OOK65388.1"/>
    <property type="molecule type" value="Genomic_DNA"/>
</dbReference>
<protein>
    <submittedName>
        <fullName evidence="1">Phosphoglycerate mutase family protein</fullName>
    </submittedName>
</protein>
<accession>A0A1V3WF40</accession>
<gene>
    <name evidence="1" type="ORF">BZL29_7772</name>
</gene>
<organism evidence="1 2">
    <name type="scientific">Mycobacterium kansasii</name>
    <dbReference type="NCBI Taxonomy" id="1768"/>
    <lineage>
        <taxon>Bacteria</taxon>
        <taxon>Bacillati</taxon>
        <taxon>Actinomycetota</taxon>
        <taxon>Actinomycetes</taxon>
        <taxon>Mycobacteriales</taxon>
        <taxon>Mycobacteriaceae</taxon>
        <taxon>Mycobacterium</taxon>
    </lineage>
</organism>
<reference evidence="1 2" key="1">
    <citation type="submission" date="2017-02" db="EMBL/GenBank/DDBJ databases">
        <title>Complete genome sequences of Mycobacterium kansasii strains isolated from rhesus macaques.</title>
        <authorList>
            <person name="Panda A."/>
            <person name="Nagaraj S."/>
            <person name="Zhao X."/>
            <person name="Tettelin H."/>
            <person name="Detolla L.J."/>
        </authorList>
    </citation>
    <scope>NUCLEOTIDE SEQUENCE [LARGE SCALE GENOMIC DNA]</scope>
    <source>
        <strain evidence="1 2">11-3469</strain>
    </source>
</reference>
<dbReference type="SUPFAM" id="SSF53254">
    <property type="entry name" value="Phosphoglycerate mutase-like"/>
    <property type="match status" value="1"/>
</dbReference>
<sequence>MHGDRAARISGSISGDEFEARFNAAVETIYDSGQTNPVVFSHGEAIMFWVHPTKNADLSLANNPLPYTAHVVLAGNPTDGWTLVDWNGTPAPSRR</sequence>
<name>A0A1V3WF40_MYCKA</name>
<evidence type="ECO:0000313" key="2">
    <source>
        <dbReference type="Proteomes" id="UP000188532"/>
    </source>
</evidence>
<evidence type="ECO:0000313" key="1">
    <source>
        <dbReference type="EMBL" id="OOK65388.1"/>
    </source>
</evidence>
<proteinExistence type="predicted"/>